<dbReference type="Pfam" id="PF00132">
    <property type="entry name" value="Hexapep"/>
    <property type="match status" value="2"/>
</dbReference>
<comment type="similarity">
    <text evidence="7">Belongs to the transferase hexapeptide repeat family. LpxD subfamily.</text>
</comment>
<evidence type="ECO:0000256" key="7">
    <source>
        <dbReference type="HAMAP-Rule" id="MF_00523"/>
    </source>
</evidence>
<dbReference type="EMBL" id="PQGG01000035">
    <property type="protein sequence ID" value="POP51783.1"/>
    <property type="molecule type" value="Genomic_DNA"/>
</dbReference>
<evidence type="ECO:0000256" key="3">
    <source>
        <dbReference type="ARBA" id="ARBA00022679"/>
    </source>
</evidence>
<evidence type="ECO:0000313" key="12">
    <source>
        <dbReference type="Proteomes" id="UP000274695"/>
    </source>
</evidence>
<proteinExistence type="inferred from homology"/>
<dbReference type="Gene3D" id="2.160.10.10">
    <property type="entry name" value="Hexapeptide repeat proteins"/>
    <property type="match status" value="1"/>
</dbReference>
<dbReference type="RefSeq" id="WP_103685407.1">
    <property type="nucleotide sequence ID" value="NZ_PQGG01000035.1"/>
</dbReference>
<dbReference type="UniPathway" id="UPA00973"/>
<dbReference type="GO" id="GO:0016410">
    <property type="term" value="F:N-acyltransferase activity"/>
    <property type="evidence" value="ECO:0007669"/>
    <property type="project" value="InterPro"/>
</dbReference>
<dbReference type="InterPro" id="IPR007691">
    <property type="entry name" value="LpxD"/>
</dbReference>
<dbReference type="OrthoDB" id="9784739at2"/>
<dbReference type="GO" id="GO:0103118">
    <property type="term" value="F:UDP-3-O-[(3R)-3-hydroxyacyl]-glucosamine N-acyltransferase activity"/>
    <property type="evidence" value="ECO:0007669"/>
    <property type="project" value="UniProtKB-EC"/>
</dbReference>
<comment type="caution">
    <text evidence="9">The sequence shown here is derived from an EMBL/GenBank/DDBJ whole genome shotgun (WGS) entry which is preliminary data.</text>
</comment>
<evidence type="ECO:0000313" key="10">
    <source>
        <dbReference type="EMBL" id="RNL61494.1"/>
    </source>
</evidence>
<keyword evidence="12" id="KW-1185">Reference proteome</keyword>
<dbReference type="Gene3D" id="1.20.5.170">
    <property type="match status" value="1"/>
</dbReference>
<evidence type="ECO:0000256" key="4">
    <source>
        <dbReference type="ARBA" id="ARBA00022737"/>
    </source>
</evidence>
<dbReference type="EC" id="2.3.1.191" evidence="7"/>
<organism evidence="9 11">
    <name type="scientific">Zhongshania marina</name>
    <dbReference type="NCBI Taxonomy" id="2304603"/>
    <lineage>
        <taxon>Bacteria</taxon>
        <taxon>Pseudomonadati</taxon>
        <taxon>Pseudomonadota</taxon>
        <taxon>Gammaproteobacteria</taxon>
        <taxon>Cellvibrionales</taxon>
        <taxon>Spongiibacteraceae</taxon>
        <taxon>Zhongshania</taxon>
    </lineage>
</organism>
<dbReference type="Proteomes" id="UP000274695">
    <property type="component" value="Unassembled WGS sequence"/>
</dbReference>
<comment type="catalytic activity">
    <reaction evidence="7">
        <text>a UDP-3-O-[(3R)-3-hydroxyacyl]-alpha-D-glucosamine + a (3R)-hydroxyacyl-[ACP] = a UDP-2-N,3-O-bis[(3R)-3-hydroxyacyl]-alpha-D-glucosamine + holo-[ACP] + H(+)</text>
        <dbReference type="Rhea" id="RHEA:53836"/>
        <dbReference type="Rhea" id="RHEA-COMP:9685"/>
        <dbReference type="Rhea" id="RHEA-COMP:9945"/>
        <dbReference type="ChEBI" id="CHEBI:15378"/>
        <dbReference type="ChEBI" id="CHEBI:64479"/>
        <dbReference type="ChEBI" id="CHEBI:78827"/>
        <dbReference type="ChEBI" id="CHEBI:137740"/>
        <dbReference type="ChEBI" id="CHEBI:137748"/>
        <dbReference type="EC" id="2.3.1.191"/>
    </reaction>
</comment>
<dbReference type="Gene3D" id="3.40.1390.10">
    <property type="entry name" value="MurE/MurF, N-terminal domain"/>
    <property type="match status" value="1"/>
</dbReference>
<dbReference type="Pfam" id="PF04613">
    <property type="entry name" value="LpxD"/>
    <property type="match status" value="1"/>
</dbReference>
<protein>
    <recommendedName>
        <fullName evidence="7">UDP-3-O-acylglucosamine N-acyltransferase</fullName>
        <ecNumber evidence="7">2.3.1.191</ecNumber>
    </recommendedName>
</protein>
<feature type="active site" description="Proton acceptor" evidence="7">
    <location>
        <position position="241"/>
    </location>
</feature>
<dbReference type="PANTHER" id="PTHR43378">
    <property type="entry name" value="UDP-3-O-ACYLGLUCOSAMINE N-ACYLTRANSFERASE"/>
    <property type="match status" value="1"/>
</dbReference>
<evidence type="ECO:0000256" key="2">
    <source>
        <dbReference type="ARBA" id="ARBA00022556"/>
    </source>
</evidence>
<keyword evidence="6 7" id="KW-0012">Acyltransferase</keyword>
<evidence type="ECO:0000256" key="1">
    <source>
        <dbReference type="ARBA" id="ARBA00022516"/>
    </source>
</evidence>
<dbReference type="InterPro" id="IPR001451">
    <property type="entry name" value="Hexapep"/>
</dbReference>
<gene>
    <name evidence="7 9" type="primary">lpxD</name>
    <name evidence="9" type="ORF">C0068_15630</name>
    <name evidence="10" type="ORF">D0911_12635</name>
</gene>
<reference evidence="9" key="1">
    <citation type="submission" date="2018-01" db="EMBL/GenBank/DDBJ databases">
        <authorList>
            <person name="Yu X.-D."/>
        </authorList>
    </citation>
    <scope>NUCLEOTIDE SEQUENCE</scope>
    <source>
        <strain evidence="9">ZX-21</strain>
    </source>
</reference>
<dbReference type="CDD" id="cd03352">
    <property type="entry name" value="LbH_LpxD"/>
    <property type="match status" value="1"/>
</dbReference>
<dbReference type="SUPFAM" id="SSF51161">
    <property type="entry name" value="Trimeric LpxA-like enzymes"/>
    <property type="match status" value="1"/>
</dbReference>
<dbReference type="NCBIfam" id="NF002060">
    <property type="entry name" value="PRK00892.1"/>
    <property type="match status" value="1"/>
</dbReference>
<dbReference type="Proteomes" id="UP000237222">
    <property type="component" value="Unassembled WGS sequence"/>
</dbReference>
<comment type="pathway">
    <text evidence="7">Bacterial outer membrane biogenesis; LPS lipid A biosynthesis.</text>
</comment>
<keyword evidence="3 7" id="KW-0808">Transferase</keyword>
<keyword evidence="2 7" id="KW-0441">Lipid A biosynthesis</keyword>
<comment type="subunit">
    <text evidence="7">Homotrimer.</text>
</comment>
<keyword evidence="4 7" id="KW-0677">Repeat</keyword>
<dbReference type="HAMAP" id="MF_00523">
    <property type="entry name" value="LpxD"/>
    <property type="match status" value="1"/>
</dbReference>
<dbReference type="PANTHER" id="PTHR43378:SF2">
    <property type="entry name" value="UDP-3-O-ACYLGLUCOSAMINE N-ACYLTRANSFERASE 1, MITOCHONDRIAL-RELATED"/>
    <property type="match status" value="1"/>
</dbReference>
<evidence type="ECO:0000256" key="6">
    <source>
        <dbReference type="ARBA" id="ARBA00023315"/>
    </source>
</evidence>
<dbReference type="AlphaFoldDB" id="A0A2S4HCR8"/>
<dbReference type="GO" id="GO:0016020">
    <property type="term" value="C:membrane"/>
    <property type="evidence" value="ECO:0007669"/>
    <property type="project" value="GOC"/>
</dbReference>
<keyword evidence="1 7" id="KW-0444">Lipid biosynthesis</keyword>
<dbReference type="NCBIfam" id="TIGR01853">
    <property type="entry name" value="lipid_A_lpxD"/>
    <property type="match status" value="1"/>
</dbReference>
<reference evidence="10 12" key="2">
    <citation type="submission" date="2018-10" db="EMBL/GenBank/DDBJ databases">
        <title>Draft genome sequence of Zhongshania sp. DSW25-10.</title>
        <authorList>
            <person name="Oh J."/>
        </authorList>
    </citation>
    <scope>NUCLEOTIDE SEQUENCE [LARGE SCALE GENOMIC DNA]</scope>
    <source>
        <strain evidence="10 12">DSW25-10</strain>
    </source>
</reference>
<evidence type="ECO:0000256" key="5">
    <source>
        <dbReference type="ARBA" id="ARBA00023098"/>
    </source>
</evidence>
<feature type="domain" description="UDP-3-O-[3-hydroxymyristoyl] glucosamine N-acyltransferase non-repeat region" evidence="8">
    <location>
        <begin position="26"/>
        <end position="92"/>
    </location>
</feature>
<dbReference type="GO" id="GO:0009245">
    <property type="term" value="P:lipid A biosynthetic process"/>
    <property type="evidence" value="ECO:0007669"/>
    <property type="project" value="UniProtKB-UniRule"/>
</dbReference>
<sequence>MSAQKTFSLAEVAAALGLEFKGRPDTVLAGMAPLSSAGPEHLSFLSNIKFKSTLQSTMAGAVILHPNMAVDYTGNCLLTDQPYLLYARASALFDPFVKPRAGVHPSAVVVAENIHSSVSIGANCVVEEGVEIGEGTVIAPGVVIGRGSCIGKYCYIHANVTIYHGVNIGDECIVHSGVVIGGDGFGFAPGPNGWEKIHQLGGVKIGNKVEVGANSSIDRGALDDTVIGNGVILDDQTMIAHNVVIGDGTAMAGCCQVAGSTVIGKNCTLAGNVGVVGHITIADNVHITARCMVTKSILQPGSYSGTFGVAESTEWRKNAARFSKLDELYRRVAFLEKQLKTKDEGEG</sequence>
<keyword evidence="5 7" id="KW-0443">Lipid metabolism</keyword>
<dbReference type="EMBL" id="RHGB01000013">
    <property type="protein sequence ID" value="RNL61494.1"/>
    <property type="molecule type" value="Genomic_DNA"/>
</dbReference>
<evidence type="ECO:0000259" key="8">
    <source>
        <dbReference type="Pfam" id="PF04613"/>
    </source>
</evidence>
<dbReference type="InterPro" id="IPR011004">
    <property type="entry name" value="Trimer_LpxA-like_sf"/>
</dbReference>
<comment type="function">
    <text evidence="7">Catalyzes the N-acylation of UDP-3-O-acylglucosamine using 3-hydroxyacyl-ACP as the acyl donor. Is involved in the biosynthesis of lipid A, a phosphorylated glycolipid that anchors the lipopolysaccharide to the outer membrane of the cell.</text>
</comment>
<name>A0A2S4HCR8_9GAMM</name>
<evidence type="ECO:0000313" key="11">
    <source>
        <dbReference type="Proteomes" id="UP000237222"/>
    </source>
</evidence>
<dbReference type="InterPro" id="IPR020573">
    <property type="entry name" value="UDP_GlcNAc_AcTrfase_non-rep"/>
</dbReference>
<accession>A0A2S4HCR8</accession>
<evidence type="ECO:0000313" key="9">
    <source>
        <dbReference type="EMBL" id="POP51783.1"/>
    </source>
</evidence>